<gene>
    <name evidence="4" type="ordered locus">Mar181_0666</name>
</gene>
<dbReference type="NCBIfam" id="NF038228">
    <property type="entry name" value="IcmH_DotU_IVB"/>
    <property type="match status" value="1"/>
</dbReference>
<dbReference type="OrthoDB" id="345640at2"/>
<dbReference type="InterPro" id="IPR036680">
    <property type="entry name" value="SPOR-like_sf"/>
</dbReference>
<evidence type="ECO:0000259" key="3">
    <source>
        <dbReference type="Pfam" id="PF09850"/>
    </source>
</evidence>
<dbReference type="PANTHER" id="PTHR38033:SF1">
    <property type="entry name" value="DOTU FAMILY TYPE IV_VI SECRETION SYSTEM PROTEIN"/>
    <property type="match status" value="1"/>
</dbReference>
<dbReference type="HOGENOM" id="CLU_057699_0_0_6"/>
<dbReference type="STRING" id="491952.Mar181_0666"/>
<dbReference type="EMBL" id="CP002771">
    <property type="protein sequence ID" value="AEF53722.1"/>
    <property type="molecule type" value="Genomic_DNA"/>
</dbReference>
<dbReference type="Gene3D" id="1.25.40.590">
    <property type="entry name" value="Type IV / VI secretion system, DotU"/>
    <property type="match status" value="1"/>
</dbReference>
<name>F6D0Z9_MARPP</name>
<feature type="domain" description="SPOR" evidence="2">
    <location>
        <begin position="346"/>
        <end position="412"/>
    </location>
</feature>
<dbReference type="AlphaFoldDB" id="F6D0Z9"/>
<keyword evidence="1" id="KW-1133">Transmembrane helix</keyword>
<accession>F6D0Z9</accession>
<protein>
    <submittedName>
        <fullName evidence="4">Type IV / VI secretion system protein, DotU family</fullName>
    </submittedName>
</protein>
<dbReference type="SUPFAM" id="SSF110997">
    <property type="entry name" value="Sporulation related repeat"/>
    <property type="match status" value="1"/>
</dbReference>
<dbReference type="Pfam" id="PF09850">
    <property type="entry name" value="DotU"/>
    <property type="match status" value="1"/>
</dbReference>
<dbReference type="InterPro" id="IPR017732">
    <property type="entry name" value="T4/T6SS_DotU"/>
</dbReference>
<keyword evidence="5" id="KW-1185">Reference proteome</keyword>
<feature type="domain" description="Type IV / VI secretion system DotU" evidence="3">
    <location>
        <begin position="56"/>
        <end position="260"/>
    </location>
</feature>
<evidence type="ECO:0000313" key="4">
    <source>
        <dbReference type="EMBL" id="AEF53722.1"/>
    </source>
</evidence>
<dbReference type="InterPro" id="IPR038522">
    <property type="entry name" value="T4/T6SS_DotU_sf"/>
</dbReference>
<dbReference type="PANTHER" id="PTHR38033">
    <property type="entry name" value="MEMBRANE PROTEIN-RELATED"/>
    <property type="match status" value="1"/>
</dbReference>
<dbReference type="Proteomes" id="UP000009230">
    <property type="component" value="Chromosome"/>
</dbReference>
<reference evidence="4 5" key="1">
    <citation type="journal article" date="2012" name="Stand. Genomic Sci.">
        <title>Complete genome sequence of Marinomonas posidonica type strain (IVIA-Po-181(T)).</title>
        <authorList>
            <person name="Lucas-Elio P."/>
            <person name="Goodwin L."/>
            <person name="Woyke T."/>
            <person name="Pitluck S."/>
            <person name="Nolan M."/>
            <person name="Kyrpides N.C."/>
            <person name="Detter J.C."/>
            <person name="Copeland A."/>
            <person name="Lu M."/>
            <person name="Bruce D."/>
            <person name="Detter C."/>
            <person name="Tapia R."/>
            <person name="Han S."/>
            <person name="Land M.L."/>
            <person name="Ivanova N."/>
            <person name="Mikhailova N."/>
            <person name="Johnston A.W."/>
            <person name="Sanchez-Amat A."/>
        </authorList>
    </citation>
    <scope>NUCLEOTIDE SEQUENCE [LARGE SCALE GENOMIC DNA]</scope>
    <source>
        <strain evidence="5">CECT 7376 / NCIMB 14433 / IVIA-Po-181</strain>
    </source>
</reference>
<dbReference type="GO" id="GO:0042834">
    <property type="term" value="F:peptidoglycan binding"/>
    <property type="evidence" value="ECO:0007669"/>
    <property type="project" value="InterPro"/>
</dbReference>
<proteinExistence type="predicted"/>
<evidence type="ECO:0000313" key="5">
    <source>
        <dbReference type="Proteomes" id="UP000009230"/>
    </source>
</evidence>
<evidence type="ECO:0000256" key="1">
    <source>
        <dbReference type="SAM" id="Phobius"/>
    </source>
</evidence>
<keyword evidence="1" id="KW-0472">Membrane</keyword>
<dbReference type="NCBIfam" id="TIGR03349">
    <property type="entry name" value="IV_VI_DotU"/>
    <property type="match status" value="1"/>
</dbReference>
<dbReference type="Pfam" id="PF05036">
    <property type="entry name" value="SPOR"/>
    <property type="match status" value="1"/>
</dbReference>
<dbReference type="RefSeq" id="WP_013795199.1">
    <property type="nucleotide sequence ID" value="NC_015559.1"/>
</dbReference>
<organism evidence="4 5">
    <name type="scientific">Marinomonas posidonica (strain CECT 7376 / NCIMB 14433 / IVIA-Po-181)</name>
    <dbReference type="NCBI Taxonomy" id="491952"/>
    <lineage>
        <taxon>Bacteria</taxon>
        <taxon>Pseudomonadati</taxon>
        <taxon>Pseudomonadota</taxon>
        <taxon>Gammaproteobacteria</taxon>
        <taxon>Oceanospirillales</taxon>
        <taxon>Oceanospirillaceae</taxon>
        <taxon>Marinomonas</taxon>
    </lineage>
</organism>
<dbReference type="InterPro" id="IPR007730">
    <property type="entry name" value="SPOR-like_dom"/>
</dbReference>
<keyword evidence="1" id="KW-0812">Transmembrane</keyword>
<dbReference type="KEGG" id="mpc:Mar181_0666"/>
<feature type="transmembrane region" description="Helical" evidence="1">
    <location>
        <begin position="243"/>
        <end position="261"/>
    </location>
</feature>
<dbReference type="eggNOG" id="COG3455">
    <property type="taxonomic scope" value="Bacteria"/>
</dbReference>
<sequence>MNDFLDEETVAFKIESDEKSQINDDGYEILDNANPLKNASRYAIDLQKYQFFDNKILSASSELLSIAVSIARIQAPEDMYLFRAGLKRAVADLKNKVAALDYPPSVADKVCFLFCIMLDEQVLHSSWGEESGWENQTLVSELFGMKNGGEQFYLIAERALSQPILLVDLIELIYILLKMGFRGQYRVNSNNQLESLLKRLENAIFSQLHIVEKKDGYGVGLSEDISKVKFTKPKPPVKYWRQFLLFILLIISVLVAISYWYEETLSQRGRSFYGLESFTEEYYRPKGDGKEFTYLSTPEEMASNKKVTLTSKSNETVTTNDLSTSLKSEQKTVSSISGSNNADGTESWIVQIATYSTLLAANNYVLKIDAVVKDAKIIKSNKLFKVVVETDNKNTANNILKKVKAFGVDDAFIIHSTKVRQ</sequence>
<evidence type="ECO:0000259" key="2">
    <source>
        <dbReference type="Pfam" id="PF05036"/>
    </source>
</evidence>